<dbReference type="InterPro" id="IPR057514">
    <property type="entry name" value="NTF2_SigF"/>
</dbReference>
<feature type="chain" id="PRO_5010884785" description="SigF-like NTF2-like domain-containing protein" evidence="1">
    <location>
        <begin position="21"/>
        <end position="209"/>
    </location>
</feature>
<reference evidence="3 4" key="1">
    <citation type="submission" date="2016-07" db="EMBL/GenBank/DDBJ databases">
        <title>Pervasive Adenine N6-methylation of Active Genes in Fungi.</title>
        <authorList>
            <consortium name="DOE Joint Genome Institute"/>
            <person name="Mondo S.J."/>
            <person name="Dannebaum R.O."/>
            <person name="Kuo R.C."/>
            <person name="Labutti K."/>
            <person name="Haridas S."/>
            <person name="Kuo A."/>
            <person name="Salamov A."/>
            <person name="Ahrendt S.R."/>
            <person name="Lipzen A."/>
            <person name="Sullivan W."/>
            <person name="Andreopoulos W.B."/>
            <person name="Clum A."/>
            <person name="Lindquist E."/>
            <person name="Daum C."/>
            <person name="Ramamoorthy G.K."/>
            <person name="Gryganskyi A."/>
            <person name="Culley D."/>
            <person name="Magnuson J.K."/>
            <person name="James T.Y."/>
            <person name="O'Malley M.A."/>
            <person name="Stajich J.E."/>
            <person name="Spatafora J.W."/>
            <person name="Visel A."/>
            <person name="Grigoriev I.V."/>
        </authorList>
    </citation>
    <scope>NUCLEOTIDE SEQUENCE [LARGE SCALE GENOMIC DNA]</scope>
    <source>
        <strain evidence="3 4">NRRL 3301</strain>
    </source>
</reference>
<dbReference type="Pfam" id="PF24840">
    <property type="entry name" value="NTF2_SigF"/>
    <property type="match status" value="1"/>
</dbReference>
<evidence type="ECO:0000259" key="2">
    <source>
        <dbReference type="Pfam" id="PF24840"/>
    </source>
</evidence>
<dbReference type="Proteomes" id="UP000242146">
    <property type="component" value="Unassembled WGS sequence"/>
</dbReference>
<name>A0A1X2GLV1_9FUNG</name>
<organism evidence="3 4">
    <name type="scientific">Hesseltinella vesiculosa</name>
    <dbReference type="NCBI Taxonomy" id="101127"/>
    <lineage>
        <taxon>Eukaryota</taxon>
        <taxon>Fungi</taxon>
        <taxon>Fungi incertae sedis</taxon>
        <taxon>Mucoromycota</taxon>
        <taxon>Mucoromycotina</taxon>
        <taxon>Mucoromycetes</taxon>
        <taxon>Mucorales</taxon>
        <taxon>Cunninghamellaceae</taxon>
        <taxon>Hesseltinella</taxon>
    </lineage>
</organism>
<protein>
    <recommendedName>
        <fullName evidence="2">SigF-like NTF2-like domain-containing protein</fullName>
    </recommendedName>
</protein>
<dbReference type="EMBL" id="MCGT01000009">
    <property type="protein sequence ID" value="ORX56777.1"/>
    <property type="molecule type" value="Genomic_DNA"/>
</dbReference>
<gene>
    <name evidence="3" type="ORF">DM01DRAFT_1334334</name>
</gene>
<evidence type="ECO:0000256" key="1">
    <source>
        <dbReference type="SAM" id="SignalP"/>
    </source>
</evidence>
<evidence type="ECO:0000313" key="3">
    <source>
        <dbReference type="EMBL" id="ORX56777.1"/>
    </source>
</evidence>
<keyword evidence="4" id="KW-1185">Reference proteome</keyword>
<accession>A0A1X2GLV1</accession>
<proteinExistence type="predicted"/>
<sequence>MVYLIIPPSLIPLFLPAVVACIYSYDDAQRQRTINACYFTDAVFTSPLLTIQGNYNIDRAFLLWKGLNRHEPIIDNVCFDGETCVVHLTQIIQPRFLPLVKLRIPMIATLCFRETDLDSGLWKISLHQESWTVEGILDSVPFLSYWYQHVLKVSSGKLLVYSGKAIDTVSKTALVLNERNHEIEHATRQLSCSQTRQSLCKDTLLNGKP</sequence>
<comment type="caution">
    <text evidence="3">The sequence shown here is derived from an EMBL/GenBank/DDBJ whole genome shotgun (WGS) entry which is preliminary data.</text>
</comment>
<dbReference type="OrthoDB" id="5580651at2759"/>
<keyword evidence="1" id="KW-0732">Signal</keyword>
<dbReference type="AlphaFoldDB" id="A0A1X2GLV1"/>
<feature type="domain" description="SigF-like NTF2-like" evidence="2">
    <location>
        <begin position="16"/>
        <end position="167"/>
    </location>
</feature>
<evidence type="ECO:0000313" key="4">
    <source>
        <dbReference type="Proteomes" id="UP000242146"/>
    </source>
</evidence>
<feature type="signal peptide" evidence="1">
    <location>
        <begin position="1"/>
        <end position="20"/>
    </location>
</feature>